<dbReference type="GO" id="GO:0016887">
    <property type="term" value="F:ATP hydrolysis activity"/>
    <property type="evidence" value="ECO:0007669"/>
    <property type="project" value="InterPro"/>
</dbReference>
<dbReference type="Pfam" id="PF22942">
    <property type="entry name" value="DUF7025"/>
    <property type="match status" value="1"/>
</dbReference>
<dbReference type="InterPro" id="IPR056599">
    <property type="entry name" value="AAA_lid_fung"/>
</dbReference>
<organism evidence="3 4">
    <name type="scientific">Glomus cerebriforme</name>
    <dbReference type="NCBI Taxonomy" id="658196"/>
    <lineage>
        <taxon>Eukaryota</taxon>
        <taxon>Fungi</taxon>
        <taxon>Fungi incertae sedis</taxon>
        <taxon>Mucoromycota</taxon>
        <taxon>Glomeromycotina</taxon>
        <taxon>Glomeromycetes</taxon>
        <taxon>Glomerales</taxon>
        <taxon>Glomeraceae</taxon>
        <taxon>Glomus</taxon>
    </lineage>
</organism>
<dbReference type="STRING" id="658196.A0A397TDE0"/>
<dbReference type="Gene3D" id="3.40.50.300">
    <property type="entry name" value="P-loop containing nucleotide triphosphate hydrolases"/>
    <property type="match status" value="1"/>
</dbReference>
<dbReference type="InterPro" id="IPR003593">
    <property type="entry name" value="AAA+_ATPase"/>
</dbReference>
<feature type="region of interest" description="Disordered" evidence="1">
    <location>
        <begin position="561"/>
        <end position="584"/>
    </location>
</feature>
<dbReference type="GO" id="GO:0005524">
    <property type="term" value="F:ATP binding"/>
    <property type="evidence" value="ECO:0007669"/>
    <property type="project" value="InterPro"/>
</dbReference>
<evidence type="ECO:0000256" key="1">
    <source>
        <dbReference type="SAM" id="MobiDB-lite"/>
    </source>
</evidence>
<dbReference type="AlphaFoldDB" id="A0A397TDE0"/>
<feature type="compositionally biased region" description="Basic and acidic residues" evidence="1">
    <location>
        <begin position="561"/>
        <end position="576"/>
    </location>
</feature>
<dbReference type="EMBL" id="QKYT01000049">
    <property type="protein sequence ID" value="RIA96188.1"/>
    <property type="molecule type" value="Genomic_DNA"/>
</dbReference>
<dbReference type="Pfam" id="PF00004">
    <property type="entry name" value="AAA"/>
    <property type="match status" value="1"/>
</dbReference>
<sequence length="584" mass="66526">MSSRGTNENVQEPDPFKVEHVNGDILVHLINPNLINTLRIYSQSTCLYEQKPKIPAYELFLILPELKKVVENGVNNNDKNLKSLVELIEKEYESKVCEIKEMVDNNVISFKNLFYLFTKGQHVHAVWNECIIGAKITNTAYQRTFCGEYMNINAEIIDSDGNSFIHGIKSFNIREWEGVCEIEKLPVVPLPKESPIRDNLIARGKKFIKYAIGPHYLQYSGNMFRSTWFGITNFKSDGRVMIDAVSFSKINPSYNMGTAKKLNHGSGRSRQIHVQLQQHDEKSVKEEEIFMCVPSLFGFSFTTKKWGQLYVDKSDEITFDDDAFDQLVMDPIKKELISSLVTSKHKGVDLISGKGGGCVFLLHGPPGVGKTLTAEAISEFLHRPLYAVSVGELGTSAVDLENKLSEILEVASIWNAVILIDEADIFLERRSEHDIHRNALVSIFLRLLEYHQGILFLTTNRVKCFDAAFQSRISIALKYNELDADARKQVWRTFLDRIEGKNKSQVDIENLKRRPLNGREIKTAVRLAKALTTKNDPDAMITTQQLETILDISKSFGEELENRDKDENLENENSDKTRKKIRVN</sequence>
<dbReference type="SUPFAM" id="SSF52540">
    <property type="entry name" value="P-loop containing nucleoside triphosphate hydrolases"/>
    <property type="match status" value="1"/>
</dbReference>
<dbReference type="PANTHER" id="PTHR46411:SF3">
    <property type="entry name" value="AAA+ ATPASE DOMAIN-CONTAINING PROTEIN"/>
    <property type="match status" value="1"/>
</dbReference>
<evidence type="ECO:0000313" key="4">
    <source>
        <dbReference type="Proteomes" id="UP000265703"/>
    </source>
</evidence>
<dbReference type="Pfam" id="PF23232">
    <property type="entry name" value="AAA_lid_13"/>
    <property type="match status" value="1"/>
</dbReference>
<dbReference type="SMART" id="SM00382">
    <property type="entry name" value="AAA"/>
    <property type="match status" value="1"/>
</dbReference>
<gene>
    <name evidence="3" type="ORF">C1645_815772</name>
</gene>
<dbReference type="OrthoDB" id="10042665at2759"/>
<evidence type="ECO:0000313" key="3">
    <source>
        <dbReference type="EMBL" id="RIA96188.1"/>
    </source>
</evidence>
<evidence type="ECO:0000259" key="2">
    <source>
        <dbReference type="SMART" id="SM00382"/>
    </source>
</evidence>
<accession>A0A397TDE0</accession>
<dbReference type="InterPro" id="IPR003959">
    <property type="entry name" value="ATPase_AAA_core"/>
</dbReference>
<keyword evidence="4" id="KW-1185">Reference proteome</keyword>
<dbReference type="CDD" id="cd19481">
    <property type="entry name" value="RecA-like_protease"/>
    <property type="match status" value="1"/>
</dbReference>
<comment type="caution">
    <text evidence="3">The sequence shown here is derived from an EMBL/GenBank/DDBJ whole genome shotgun (WGS) entry which is preliminary data.</text>
</comment>
<dbReference type="Proteomes" id="UP000265703">
    <property type="component" value="Unassembled WGS sequence"/>
</dbReference>
<dbReference type="InterPro" id="IPR027417">
    <property type="entry name" value="P-loop_NTPase"/>
</dbReference>
<reference evidence="3 4" key="1">
    <citation type="submission" date="2018-06" db="EMBL/GenBank/DDBJ databases">
        <title>Comparative genomics reveals the genomic features of Rhizophagus irregularis, R. cerebriforme, R. diaphanum and Gigaspora rosea, and their symbiotic lifestyle signature.</title>
        <authorList>
            <person name="Morin E."/>
            <person name="San Clemente H."/>
            <person name="Chen E.C.H."/>
            <person name="De La Providencia I."/>
            <person name="Hainaut M."/>
            <person name="Kuo A."/>
            <person name="Kohler A."/>
            <person name="Murat C."/>
            <person name="Tang N."/>
            <person name="Roy S."/>
            <person name="Loubradou J."/>
            <person name="Henrissat B."/>
            <person name="Grigoriev I.V."/>
            <person name="Corradi N."/>
            <person name="Roux C."/>
            <person name="Martin F.M."/>
        </authorList>
    </citation>
    <scope>NUCLEOTIDE SEQUENCE [LARGE SCALE GENOMIC DNA]</scope>
    <source>
        <strain evidence="3 4">DAOM 227022</strain>
    </source>
</reference>
<proteinExistence type="predicted"/>
<dbReference type="InterPro" id="IPR054289">
    <property type="entry name" value="DUF7025"/>
</dbReference>
<protein>
    <submittedName>
        <fullName evidence="3">P-loop containing nucleoside triphosphate hydrolase protein</fullName>
    </submittedName>
</protein>
<feature type="domain" description="AAA+ ATPase" evidence="2">
    <location>
        <begin position="356"/>
        <end position="480"/>
    </location>
</feature>
<name>A0A397TDE0_9GLOM</name>
<dbReference type="PANTHER" id="PTHR46411">
    <property type="entry name" value="FAMILY ATPASE, PUTATIVE-RELATED"/>
    <property type="match status" value="1"/>
</dbReference>
<keyword evidence="3" id="KW-0378">Hydrolase</keyword>